<reference evidence="1" key="1">
    <citation type="submission" date="2018-10" db="EMBL/GenBank/DDBJ databases">
        <authorList>
            <person name="Gruber-Vodicka H."/>
            <person name="Jaeckle O."/>
        </authorList>
    </citation>
    <scope>NUCLEOTIDE SEQUENCE</scope>
</reference>
<proteinExistence type="predicted"/>
<evidence type="ECO:0000313" key="1">
    <source>
        <dbReference type="EMBL" id="VBB69620.1"/>
    </source>
</evidence>
<organism evidence="1">
    <name type="scientific">invertebrate metagenome</name>
    <dbReference type="NCBI Taxonomy" id="1711999"/>
    <lineage>
        <taxon>unclassified sequences</taxon>
        <taxon>metagenomes</taxon>
        <taxon>organismal metagenomes</taxon>
    </lineage>
</organism>
<gene>
    <name evidence="1" type="ORF">RIEGSTA812A_PEG_1093</name>
</gene>
<accession>A0A484H7M6</accession>
<dbReference type="EMBL" id="LR026963">
    <property type="protein sequence ID" value="VBB69620.1"/>
    <property type="molecule type" value="Genomic_DNA"/>
</dbReference>
<protein>
    <submittedName>
        <fullName evidence="1">Uncharacterized protein</fullName>
    </submittedName>
</protein>
<sequence>MITVFGHLKKGVTGQIALWLLDKGRRVYDTTFSEAAGLRRVPSFLFRAVYRNRASKKHSHCTVLLREQTR</sequence>
<dbReference type="AlphaFoldDB" id="A0A484H7M6"/>
<name>A0A484H7M6_9ZZZZ</name>